<accession>A0ABS7AVG0</accession>
<keyword evidence="3" id="KW-1185">Reference proteome</keyword>
<protein>
    <recommendedName>
        <fullName evidence="1">CDI immunity protein domain-containing protein</fullName>
    </recommendedName>
</protein>
<comment type="caution">
    <text evidence="2">The sequence shown here is derived from an EMBL/GenBank/DDBJ whole genome shotgun (WGS) entry which is preliminary data.</text>
</comment>
<proteinExistence type="predicted"/>
<gene>
    <name evidence="2" type="ORF">KYD98_17450</name>
</gene>
<evidence type="ECO:0000313" key="3">
    <source>
        <dbReference type="Proteomes" id="UP001519921"/>
    </source>
</evidence>
<feature type="domain" description="CDI immunity protein" evidence="1">
    <location>
        <begin position="17"/>
        <end position="117"/>
    </location>
</feature>
<dbReference type="CDD" id="cd20688">
    <property type="entry name" value="CdiI_Ecoli_Nm-like"/>
    <property type="match status" value="1"/>
</dbReference>
<dbReference type="RefSeq" id="WP_219781334.1">
    <property type="nucleotide sequence ID" value="NZ_JAHXPT010000022.1"/>
</dbReference>
<evidence type="ECO:0000313" key="2">
    <source>
        <dbReference type="EMBL" id="MBW6411870.1"/>
    </source>
</evidence>
<organism evidence="2 3">
    <name type="scientific">Clostridium weizhouense</name>
    <dbReference type="NCBI Taxonomy" id="2859781"/>
    <lineage>
        <taxon>Bacteria</taxon>
        <taxon>Bacillati</taxon>
        <taxon>Bacillota</taxon>
        <taxon>Clostridia</taxon>
        <taxon>Eubacteriales</taxon>
        <taxon>Clostridiaceae</taxon>
        <taxon>Clostridium</taxon>
    </lineage>
</organism>
<dbReference type="Pfam" id="PF18624">
    <property type="entry name" value="CdiI_4"/>
    <property type="match status" value="1"/>
</dbReference>
<dbReference type="Proteomes" id="UP001519921">
    <property type="component" value="Unassembled WGS sequence"/>
</dbReference>
<name>A0ABS7AVG0_9CLOT</name>
<dbReference type="InterPro" id="IPR041256">
    <property type="entry name" value="CdiI_4"/>
</dbReference>
<reference evidence="2 3" key="1">
    <citation type="submission" date="2021-07" db="EMBL/GenBank/DDBJ databases">
        <title>Clostridium weizhouense sp. nov., an anaerobic bacterium isolated from activated sludge of Petroleum wastewater.</title>
        <authorList>
            <person name="Li Q."/>
        </authorList>
    </citation>
    <scope>NUCLEOTIDE SEQUENCE [LARGE SCALE GENOMIC DNA]</scope>
    <source>
        <strain evidence="2 3">YB-6</strain>
    </source>
</reference>
<evidence type="ECO:0000259" key="1">
    <source>
        <dbReference type="Pfam" id="PF18624"/>
    </source>
</evidence>
<sequence>MNVYDEFIDTMKQNNLNKEAVIDVLNIYVNGSKFLQYLEDFKNKYGERREYHGVIYSEEYEQDDDDYFGENRVLFYSGDDDAYDIVNYDKMYKYLSIACEFYIEKNEDEKEIIQKELSLIEESYGIK</sequence>
<dbReference type="EMBL" id="JAHXPT010000022">
    <property type="protein sequence ID" value="MBW6411870.1"/>
    <property type="molecule type" value="Genomic_DNA"/>
</dbReference>